<dbReference type="InterPro" id="IPR024096">
    <property type="entry name" value="NO_sig/Golgi_transp_ligand-bd"/>
</dbReference>
<dbReference type="PANTHER" id="PTHR35090">
    <property type="entry name" value="DNA-DIRECTED RNA POLYMERASE SUBUNIT I"/>
    <property type="match status" value="1"/>
</dbReference>
<proteinExistence type="predicted"/>
<dbReference type="Gene3D" id="3.30.1380.20">
    <property type="entry name" value="Trafficking protein particle complex subunit 3"/>
    <property type="match status" value="1"/>
</dbReference>
<evidence type="ECO:0000313" key="2">
    <source>
        <dbReference type="EMBL" id="HHK67642.1"/>
    </source>
</evidence>
<accession>A0A7C5L6S4</accession>
<protein>
    <recommendedName>
        <fullName evidence="1">4-vinyl reductase 4VR domain-containing protein</fullName>
    </recommendedName>
</protein>
<dbReference type="InterPro" id="IPR004096">
    <property type="entry name" value="V4R"/>
</dbReference>
<dbReference type="PANTHER" id="PTHR35090:SF1">
    <property type="entry name" value="SLR0144 PROTEIN"/>
    <property type="match status" value="1"/>
</dbReference>
<dbReference type="Pfam" id="PF02830">
    <property type="entry name" value="V4R"/>
    <property type="match status" value="1"/>
</dbReference>
<dbReference type="EMBL" id="DRWN01000009">
    <property type="protein sequence ID" value="HHK67642.1"/>
    <property type="molecule type" value="Genomic_DNA"/>
</dbReference>
<dbReference type="AlphaFoldDB" id="A0A7C5L6S4"/>
<reference evidence="2" key="1">
    <citation type="journal article" date="2020" name="mSystems">
        <title>Genome- and Community-Level Interaction Insights into Carbon Utilization and Element Cycling Functions of Hydrothermarchaeota in Hydrothermal Sediment.</title>
        <authorList>
            <person name="Zhou Z."/>
            <person name="Liu Y."/>
            <person name="Xu W."/>
            <person name="Pan J."/>
            <person name="Luo Z.H."/>
            <person name="Li M."/>
        </authorList>
    </citation>
    <scope>NUCLEOTIDE SEQUENCE [LARGE SCALE GENOMIC DNA]</scope>
    <source>
        <strain evidence="2">SpSt-1056</strain>
    </source>
</reference>
<sequence length="492" mass="55365">MLMAAANLQKGEKPFFATGHPIFDKIVWLHPGETVLVADETFSEGLTFLKTLLRGKQDSVLEIASSRYTSVGKNQITVSIESLQDLSIQVNQRRRAEKGKVLIHTYLPELLVRHNPDEVLKVIEIWQKDVSNSGNIEFYLLPRNTFADFEKKVRAIVDSVIDISVVKNGNQFLFYMTPIRGCDPQFHLKNIQYHISGGKLLVEWKGLLLEQLPTAMSSVEEIMNELKNKEESLILRVNEANPDSMSINDYMLLTSIEGNTVSTIKHLFPEIWSELEDKIATWGVNGIISLEEVENVTPMPRRKKLKLKSRLLLKVPTRLSIFLVSLSKGFLGKRVRTVPLDAHLAVLEAMKKIVDYTAARTPELRADARLATYYFGQLSARKTALEYIKRLEGTYYTVFDVRDAPKLIAITLKAGWGIDISISSAGRNSWAFEVKECHLCEGVSSDTPFCDKFVSSVVTGVLSVCLKKKTDCFEISCRAMGADSCSFKATVY</sequence>
<organism evidence="2">
    <name type="scientific">Caldiarchaeum subterraneum</name>
    <dbReference type="NCBI Taxonomy" id="311458"/>
    <lineage>
        <taxon>Archaea</taxon>
        <taxon>Nitrososphaerota</taxon>
        <taxon>Candidatus Caldarchaeales</taxon>
        <taxon>Candidatus Caldarchaeaceae</taxon>
        <taxon>Candidatus Caldarchaeum</taxon>
    </lineage>
</organism>
<feature type="domain" description="4-vinyl reductase 4VR" evidence="1">
    <location>
        <begin position="429"/>
        <end position="491"/>
    </location>
</feature>
<comment type="caution">
    <text evidence="2">The sequence shown here is derived from an EMBL/GenBank/DDBJ whole genome shotgun (WGS) entry which is preliminary data.</text>
</comment>
<name>A0A7C5L6S4_CALS0</name>
<gene>
    <name evidence="2" type="ORF">ENM11_00600</name>
</gene>
<evidence type="ECO:0000259" key="1">
    <source>
        <dbReference type="SMART" id="SM00989"/>
    </source>
</evidence>
<dbReference type="SMART" id="SM00989">
    <property type="entry name" value="V4R"/>
    <property type="match status" value="1"/>
</dbReference>
<dbReference type="SUPFAM" id="SSF111126">
    <property type="entry name" value="Ligand-binding domain in the NO signalling and Golgi transport"/>
    <property type="match status" value="1"/>
</dbReference>